<organism evidence="10 11">
    <name type="scientific">Roseiarcus fermentans</name>
    <dbReference type="NCBI Taxonomy" id="1473586"/>
    <lineage>
        <taxon>Bacteria</taxon>
        <taxon>Pseudomonadati</taxon>
        <taxon>Pseudomonadota</taxon>
        <taxon>Alphaproteobacteria</taxon>
        <taxon>Hyphomicrobiales</taxon>
        <taxon>Roseiarcaceae</taxon>
        <taxon>Roseiarcus</taxon>
    </lineage>
</organism>
<evidence type="ECO:0000259" key="9">
    <source>
        <dbReference type="PROSITE" id="PS50928"/>
    </source>
</evidence>
<comment type="caution">
    <text evidence="10">The sequence shown here is derived from an EMBL/GenBank/DDBJ whole genome shotgun (WGS) entry which is preliminary data.</text>
</comment>
<dbReference type="PANTHER" id="PTHR43848">
    <property type="entry name" value="PUTRESCINE TRANSPORT SYSTEM PERMEASE PROTEIN POTI"/>
    <property type="match status" value="1"/>
</dbReference>
<reference evidence="10 11" key="1">
    <citation type="submission" date="2018-06" db="EMBL/GenBank/DDBJ databases">
        <title>Genomic Encyclopedia of Type Strains, Phase IV (KMG-IV): sequencing the most valuable type-strain genomes for metagenomic binning, comparative biology and taxonomic classification.</title>
        <authorList>
            <person name="Goeker M."/>
        </authorList>
    </citation>
    <scope>NUCLEOTIDE SEQUENCE [LARGE SCALE GENOMIC DNA]</scope>
    <source>
        <strain evidence="10 11">DSM 24875</strain>
    </source>
</reference>
<dbReference type="Proteomes" id="UP000253529">
    <property type="component" value="Unassembled WGS sequence"/>
</dbReference>
<dbReference type="InterPro" id="IPR051789">
    <property type="entry name" value="Bact_Polyamine_Transport"/>
</dbReference>
<dbReference type="Pfam" id="PF00528">
    <property type="entry name" value="BPD_transp_1"/>
    <property type="match status" value="1"/>
</dbReference>
<dbReference type="CDD" id="cd06261">
    <property type="entry name" value="TM_PBP2"/>
    <property type="match status" value="1"/>
</dbReference>
<sequence>MERLLRTYVALVYAFMYLPVAVVALFSFNSSEMLAFPMTGFTLGWYDVAIHDSRLLGGFLNALTIAAPTAAIATTLGAMAALALTRRRFRGWTLFAALLIVPFFIPKIILAVADVIAMAALGVPHGVPAIIAAQSLIILPFSAMVIASVLIRLDRRLEEAAADLGASGWQVFTRVQLPLMRNGLIASFFIAFVLSTSEYLVTSFVSGRTQPLAIMIASDFRFRLSPKLDALATLIVSANVLLVAASELVRRRAKGAVG</sequence>
<evidence type="ECO:0000256" key="1">
    <source>
        <dbReference type="ARBA" id="ARBA00004651"/>
    </source>
</evidence>
<dbReference type="PROSITE" id="PS50928">
    <property type="entry name" value="ABC_TM1"/>
    <property type="match status" value="1"/>
</dbReference>
<dbReference type="PANTHER" id="PTHR43848:SF2">
    <property type="entry name" value="PUTRESCINE TRANSPORT SYSTEM PERMEASE PROTEIN POTI"/>
    <property type="match status" value="1"/>
</dbReference>
<keyword evidence="5 8" id="KW-0812">Transmembrane</keyword>
<protein>
    <submittedName>
        <fullName evidence="10">Putative spermidine/putrescine transport system permease protein/spermidine/putrescine transport system permease protein</fullName>
    </submittedName>
</protein>
<dbReference type="GO" id="GO:0055085">
    <property type="term" value="P:transmembrane transport"/>
    <property type="evidence" value="ECO:0007669"/>
    <property type="project" value="InterPro"/>
</dbReference>
<dbReference type="EMBL" id="QNRK01000024">
    <property type="protein sequence ID" value="RBP08693.1"/>
    <property type="molecule type" value="Genomic_DNA"/>
</dbReference>
<comment type="subcellular location">
    <subcellularLocation>
        <location evidence="1 8">Cell membrane</location>
        <topology evidence="1 8">Multi-pass membrane protein</topology>
    </subcellularLocation>
</comment>
<feature type="transmembrane region" description="Helical" evidence="8">
    <location>
        <begin position="96"/>
        <end position="123"/>
    </location>
</feature>
<dbReference type="Gene3D" id="1.10.3720.10">
    <property type="entry name" value="MetI-like"/>
    <property type="match status" value="1"/>
</dbReference>
<dbReference type="SUPFAM" id="SSF161098">
    <property type="entry name" value="MetI-like"/>
    <property type="match status" value="1"/>
</dbReference>
<keyword evidence="3 8" id="KW-0813">Transport</keyword>
<evidence type="ECO:0000256" key="5">
    <source>
        <dbReference type="ARBA" id="ARBA00022692"/>
    </source>
</evidence>
<name>A0A366F206_9HYPH</name>
<feature type="transmembrane region" description="Helical" evidence="8">
    <location>
        <begin position="230"/>
        <end position="249"/>
    </location>
</feature>
<feature type="transmembrane region" description="Helical" evidence="8">
    <location>
        <begin position="129"/>
        <end position="151"/>
    </location>
</feature>
<evidence type="ECO:0000256" key="6">
    <source>
        <dbReference type="ARBA" id="ARBA00022989"/>
    </source>
</evidence>
<evidence type="ECO:0000313" key="10">
    <source>
        <dbReference type="EMBL" id="RBP08693.1"/>
    </source>
</evidence>
<keyword evidence="7 8" id="KW-0472">Membrane</keyword>
<dbReference type="RefSeq" id="WP_113891070.1">
    <property type="nucleotide sequence ID" value="NZ_QNRK01000024.1"/>
</dbReference>
<evidence type="ECO:0000256" key="4">
    <source>
        <dbReference type="ARBA" id="ARBA00022475"/>
    </source>
</evidence>
<keyword evidence="4" id="KW-1003">Cell membrane</keyword>
<evidence type="ECO:0000256" key="2">
    <source>
        <dbReference type="ARBA" id="ARBA00007069"/>
    </source>
</evidence>
<dbReference type="OrthoDB" id="9815533at2"/>
<comment type="similarity">
    <text evidence="2">Belongs to the binding-protein-dependent transport system permease family. CysTW subfamily.</text>
</comment>
<evidence type="ECO:0000256" key="7">
    <source>
        <dbReference type="ARBA" id="ARBA00023136"/>
    </source>
</evidence>
<accession>A0A366F206</accession>
<evidence type="ECO:0000256" key="8">
    <source>
        <dbReference type="RuleBase" id="RU363032"/>
    </source>
</evidence>
<dbReference type="GO" id="GO:0005886">
    <property type="term" value="C:plasma membrane"/>
    <property type="evidence" value="ECO:0007669"/>
    <property type="project" value="UniProtKB-SubCell"/>
</dbReference>
<proteinExistence type="inferred from homology"/>
<dbReference type="AlphaFoldDB" id="A0A366F206"/>
<feature type="transmembrane region" description="Helical" evidence="8">
    <location>
        <begin position="7"/>
        <end position="28"/>
    </location>
</feature>
<feature type="domain" description="ABC transmembrane type-1" evidence="9">
    <location>
        <begin position="59"/>
        <end position="246"/>
    </location>
</feature>
<evidence type="ECO:0000313" key="11">
    <source>
        <dbReference type="Proteomes" id="UP000253529"/>
    </source>
</evidence>
<keyword evidence="6 8" id="KW-1133">Transmembrane helix</keyword>
<dbReference type="InterPro" id="IPR000515">
    <property type="entry name" value="MetI-like"/>
</dbReference>
<dbReference type="InterPro" id="IPR035906">
    <property type="entry name" value="MetI-like_sf"/>
</dbReference>
<keyword evidence="11" id="KW-1185">Reference proteome</keyword>
<gene>
    <name evidence="10" type="ORF">DFR50_12480</name>
</gene>
<feature type="transmembrane region" description="Helical" evidence="8">
    <location>
        <begin position="62"/>
        <end position="84"/>
    </location>
</feature>
<evidence type="ECO:0000256" key="3">
    <source>
        <dbReference type="ARBA" id="ARBA00022448"/>
    </source>
</evidence>
<feature type="transmembrane region" description="Helical" evidence="8">
    <location>
        <begin position="184"/>
        <end position="205"/>
    </location>
</feature>